<evidence type="ECO:0000313" key="3">
    <source>
        <dbReference type="WBParaSite" id="MCU_012768-RA"/>
    </source>
</evidence>
<sequence length="168" mass="19465">MAECKGSPPFNNDSIKDIFSQLQVEWVDEKNFEHPWKFWSHEWAKHGSCATTRHQLIPDQHAYFATSLELKRQFNFTRIFERNSIIPSNNTLYDTASTLNILKKDLGVEVRLHCEWKRGEDAILVDARVCIDSKLAPFDCPQEPRPTLWSDSPLGWTAPCPKQFIMTA</sequence>
<dbReference type="GO" id="GO:0003723">
    <property type="term" value="F:RNA binding"/>
    <property type="evidence" value="ECO:0007669"/>
    <property type="project" value="InterPro"/>
</dbReference>
<dbReference type="Gene3D" id="3.90.730.10">
    <property type="entry name" value="Ribonuclease T2-like"/>
    <property type="match status" value="1"/>
</dbReference>
<dbReference type="PANTHER" id="PTHR11240">
    <property type="entry name" value="RIBONUCLEASE T2"/>
    <property type="match status" value="1"/>
</dbReference>
<dbReference type="InterPro" id="IPR033130">
    <property type="entry name" value="RNase_T2_His_AS_2"/>
</dbReference>
<dbReference type="GO" id="GO:0005576">
    <property type="term" value="C:extracellular region"/>
    <property type="evidence" value="ECO:0007669"/>
    <property type="project" value="TreeGrafter"/>
</dbReference>
<organism evidence="3">
    <name type="scientific">Mesocestoides corti</name>
    <name type="common">Flatworm</name>
    <dbReference type="NCBI Taxonomy" id="53468"/>
    <lineage>
        <taxon>Eukaryota</taxon>
        <taxon>Metazoa</taxon>
        <taxon>Spiralia</taxon>
        <taxon>Lophotrochozoa</taxon>
        <taxon>Platyhelminthes</taxon>
        <taxon>Cestoda</taxon>
        <taxon>Eucestoda</taxon>
        <taxon>Cyclophyllidea</taxon>
        <taxon>Mesocestoididae</taxon>
        <taxon>Mesocestoides</taxon>
    </lineage>
</organism>
<dbReference type="AlphaFoldDB" id="A0A5K3FXW1"/>
<evidence type="ECO:0000256" key="2">
    <source>
        <dbReference type="RuleBase" id="RU004328"/>
    </source>
</evidence>
<reference evidence="3" key="1">
    <citation type="submission" date="2019-11" db="UniProtKB">
        <authorList>
            <consortium name="WormBaseParasite"/>
        </authorList>
    </citation>
    <scope>IDENTIFICATION</scope>
</reference>
<proteinExistence type="inferred from homology"/>
<accession>A0A5K3FXW1</accession>
<name>A0A5K3FXW1_MESCO</name>
<dbReference type="GO" id="GO:0006401">
    <property type="term" value="P:RNA catabolic process"/>
    <property type="evidence" value="ECO:0007669"/>
    <property type="project" value="TreeGrafter"/>
</dbReference>
<dbReference type="GO" id="GO:0033897">
    <property type="term" value="F:ribonuclease T2 activity"/>
    <property type="evidence" value="ECO:0007669"/>
    <property type="project" value="InterPro"/>
</dbReference>
<comment type="similarity">
    <text evidence="1 2">Belongs to the RNase T2 family.</text>
</comment>
<dbReference type="WBParaSite" id="MCU_012768-RA">
    <property type="protein sequence ID" value="MCU_012768-RA"/>
    <property type="gene ID" value="MCU_012768"/>
</dbReference>
<dbReference type="Pfam" id="PF00445">
    <property type="entry name" value="Ribonuclease_T2"/>
    <property type="match status" value="1"/>
</dbReference>
<dbReference type="InterPro" id="IPR001568">
    <property type="entry name" value="RNase_T2-like"/>
</dbReference>
<dbReference type="PROSITE" id="PS00531">
    <property type="entry name" value="RNASE_T2_2"/>
    <property type="match status" value="1"/>
</dbReference>
<dbReference type="PANTHER" id="PTHR11240:SF22">
    <property type="entry name" value="RIBONUCLEASE T2"/>
    <property type="match status" value="1"/>
</dbReference>
<dbReference type="InterPro" id="IPR036430">
    <property type="entry name" value="RNase_T2-like_sf"/>
</dbReference>
<protein>
    <submittedName>
        <fullName evidence="3">Ribonuclease T(2)</fullName>
    </submittedName>
</protein>
<evidence type="ECO:0000256" key="1">
    <source>
        <dbReference type="ARBA" id="ARBA00007469"/>
    </source>
</evidence>
<dbReference type="SUPFAM" id="SSF55895">
    <property type="entry name" value="Ribonuclease Rh-like"/>
    <property type="match status" value="1"/>
</dbReference>